<evidence type="ECO:0000313" key="3">
    <source>
        <dbReference type="Proteomes" id="UP000035088"/>
    </source>
</evidence>
<dbReference type="Proteomes" id="UP000035088">
    <property type="component" value="Unassembled WGS sequence"/>
</dbReference>
<comment type="caution">
    <text evidence="2">The sequence shown here is derived from an EMBL/GenBank/DDBJ whole genome shotgun (WGS) entry which is preliminary data.</text>
</comment>
<sequence length="83" mass="8813">MTAEQIAAGKRLGEHLRRARGGRTLVDVAVHARISPETLRKIEAGRLVTPGFPTVVAIARSLEIPLDELADICLGAETLGETG</sequence>
<name>G7H2B5_9ACTN</name>
<dbReference type="GO" id="GO:0003677">
    <property type="term" value="F:DNA binding"/>
    <property type="evidence" value="ECO:0007669"/>
    <property type="project" value="InterPro"/>
</dbReference>
<evidence type="ECO:0000259" key="1">
    <source>
        <dbReference type="PROSITE" id="PS50943"/>
    </source>
</evidence>
<dbReference type="AlphaFoldDB" id="G7H2B5"/>
<dbReference type="Gene3D" id="1.10.260.40">
    <property type="entry name" value="lambda repressor-like DNA-binding domains"/>
    <property type="match status" value="1"/>
</dbReference>
<feature type="domain" description="HTH cro/C1-type" evidence="1">
    <location>
        <begin position="16"/>
        <end position="69"/>
    </location>
</feature>
<proteinExistence type="predicted"/>
<dbReference type="InterPro" id="IPR001387">
    <property type="entry name" value="Cro/C1-type_HTH"/>
</dbReference>
<dbReference type="Pfam" id="PF13560">
    <property type="entry name" value="HTH_31"/>
    <property type="match status" value="1"/>
</dbReference>
<organism evidence="2 3">
    <name type="scientific">Gordonia araii NBRC 100433</name>
    <dbReference type="NCBI Taxonomy" id="1073574"/>
    <lineage>
        <taxon>Bacteria</taxon>
        <taxon>Bacillati</taxon>
        <taxon>Actinomycetota</taxon>
        <taxon>Actinomycetes</taxon>
        <taxon>Mycobacteriales</taxon>
        <taxon>Gordoniaceae</taxon>
        <taxon>Gordonia</taxon>
    </lineage>
</organism>
<dbReference type="PROSITE" id="PS50943">
    <property type="entry name" value="HTH_CROC1"/>
    <property type="match status" value="1"/>
</dbReference>
<dbReference type="STRING" id="1073574.GOARA_050_00520"/>
<accession>G7H2B5</accession>
<evidence type="ECO:0000313" key="2">
    <source>
        <dbReference type="EMBL" id="GAB09990.1"/>
    </source>
</evidence>
<keyword evidence="3" id="KW-1185">Reference proteome</keyword>
<dbReference type="SMART" id="SM00530">
    <property type="entry name" value="HTH_XRE"/>
    <property type="match status" value="1"/>
</dbReference>
<dbReference type="SUPFAM" id="SSF47413">
    <property type="entry name" value="lambda repressor-like DNA-binding domains"/>
    <property type="match status" value="1"/>
</dbReference>
<dbReference type="CDD" id="cd00093">
    <property type="entry name" value="HTH_XRE"/>
    <property type="match status" value="1"/>
</dbReference>
<dbReference type="InterPro" id="IPR010982">
    <property type="entry name" value="Lambda_DNA-bd_dom_sf"/>
</dbReference>
<protein>
    <recommendedName>
        <fullName evidence="1">HTH cro/C1-type domain-containing protein</fullName>
    </recommendedName>
</protein>
<gene>
    <name evidence="2" type="ORF">GOARA_050_00520</name>
</gene>
<dbReference type="EMBL" id="BAEE01000050">
    <property type="protein sequence ID" value="GAB09990.1"/>
    <property type="molecule type" value="Genomic_DNA"/>
</dbReference>
<reference evidence="2 3" key="1">
    <citation type="submission" date="2011-11" db="EMBL/GenBank/DDBJ databases">
        <title>Whole genome shotgun sequence of Gordonia araii NBRC 100433.</title>
        <authorList>
            <person name="Yoshida Y."/>
            <person name="Hosoyama A."/>
            <person name="Tsuchikane K."/>
            <person name="Katsumata H."/>
            <person name="Yamazaki S."/>
            <person name="Fujita N."/>
        </authorList>
    </citation>
    <scope>NUCLEOTIDE SEQUENCE [LARGE SCALE GENOMIC DNA]</scope>
    <source>
        <strain evidence="2 3">NBRC 100433</strain>
    </source>
</reference>